<feature type="transmembrane region" description="Helical" evidence="2">
    <location>
        <begin position="12"/>
        <end position="31"/>
    </location>
</feature>
<keyword evidence="2" id="KW-0812">Transmembrane</keyword>
<name>J9GNH1_9ZZZZ</name>
<feature type="compositionally biased region" description="Polar residues" evidence="1">
    <location>
        <begin position="202"/>
        <end position="224"/>
    </location>
</feature>
<accession>J9GNH1</accession>
<dbReference type="GO" id="GO:0005886">
    <property type="term" value="C:plasma membrane"/>
    <property type="evidence" value="ECO:0007669"/>
    <property type="project" value="InterPro"/>
</dbReference>
<comment type="caution">
    <text evidence="3">The sequence shown here is derived from an EMBL/GenBank/DDBJ whole genome shotgun (WGS) entry which is preliminary data.</text>
</comment>
<reference evidence="3" key="1">
    <citation type="journal article" date="2012" name="PLoS ONE">
        <title>Gene sets for utilization of primary and secondary nutrition supplies in the distal gut of endangered iberian lynx.</title>
        <authorList>
            <person name="Alcaide M."/>
            <person name="Messina E."/>
            <person name="Richter M."/>
            <person name="Bargiela R."/>
            <person name="Peplies J."/>
            <person name="Huws S.A."/>
            <person name="Newbold C.J."/>
            <person name="Golyshin P.N."/>
            <person name="Simon M.A."/>
            <person name="Lopez G."/>
            <person name="Yakimov M.M."/>
            <person name="Ferrer M."/>
        </authorList>
    </citation>
    <scope>NUCLEOTIDE SEQUENCE</scope>
</reference>
<feature type="compositionally biased region" description="Basic residues" evidence="1">
    <location>
        <begin position="229"/>
        <end position="239"/>
    </location>
</feature>
<evidence type="ECO:0000256" key="1">
    <source>
        <dbReference type="SAM" id="MobiDB-lite"/>
    </source>
</evidence>
<dbReference type="Pfam" id="PF06835">
    <property type="entry name" value="LptC"/>
    <property type="match status" value="1"/>
</dbReference>
<evidence type="ECO:0000313" key="3">
    <source>
        <dbReference type="EMBL" id="EJX01450.1"/>
    </source>
</evidence>
<protein>
    <submittedName>
        <fullName evidence="3">Secreted protein containing DUF1239</fullName>
    </submittedName>
</protein>
<dbReference type="GO" id="GO:0015221">
    <property type="term" value="F:lipopolysaccharide transmembrane transporter activity"/>
    <property type="evidence" value="ECO:0007669"/>
    <property type="project" value="InterPro"/>
</dbReference>
<organism evidence="3">
    <name type="scientific">gut metagenome</name>
    <dbReference type="NCBI Taxonomy" id="749906"/>
    <lineage>
        <taxon>unclassified sequences</taxon>
        <taxon>metagenomes</taxon>
        <taxon>organismal metagenomes</taxon>
    </lineage>
</organism>
<gene>
    <name evidence="3" type="ORF">EVA_10443</name>
</gene>
<feature type="region of interest" description="Disordered" evidence="1">
    <location>
        <begin position="202"/>
        <end position="239"/>
    </location>
</feature>
<keyword evidence="2" id="KW-0472">Membrane</keyword>
<dbReference type="Gene3D" id="2.60.450.10">
    <property type="entry name" value="Lipopolysaccharide (LPS) transport protein A like domain"/>
    <property type="match status" value="1"/>
</dbReference>
<dbReference type="InterPro" id="IPR026265">
    <property type="entry name" value="LptC"/>
</dbReference>
<dbReference type="InterPro" id="IPR010664">
    <property type="entry name" value="LipoPS_assembly_LptC-rel"/>
</dbReference>
<keyword evidence="2" id="KW-1133">Transmembrane helix</keyword>
<dbReference type="EMBL" id="AMCI01002953">
    <property type="protein sequence ID" value="EJX01450.1"/>
    <property type="molecule type" value="Genomic_DNA"/>
</dbReference>
<proteinExistence type="predicted"/>
<sequence>MSSEKKRKSFLNILNITVAAWATVMFVLFPACSGGEKNLAAAITERDSLPSMSSVGVETLVSDSGITRYKIITELWEIYDKKDPPYWAFEKGVYLEKFDTLFHIDASIKADTAYYYEKKKLWELRGNVHIQSQRGDKFDTQQLFWDEKKEEVYSDKFIRIEQDDKVITGYGFQSNQRMTEYQIYNNTGIFTIEDTAPADSIQTASAPQATGSDSTRTAYDSTQVAPRRTPTRRNHSSAL</sequence>
<dbReference type="NCBIfam" id="TIGR04409">
    <property type="entry name" value="LptC_YrbK"/>
    <property type="match status" value="1"/>
</dbReference>
<dbReference type="AlphaFoldDB" id="J9GNH1"/>
<evidence type="ECO:0000256" key="2">
    <source>
        <dbReference type="SAM" id="Phobius"/>
    </source>
</evidence>